<keyword evidence="2 8" id="KW-1277">Toxin-antitoxin system</keyword>
<evidence type="ECO:0000313" key="10">
    <source>
        <dbReference type="EMBL" id="SAY45426.1"/>
    </source>
</evidence>
<keyword evidence="6 8" id="KW-0460">Magnesium</keyword>
<sequence length="159" mass="17927">MIILDTNVISETLRPSPYYNVINWLNEKDNDELYLSAIVLAELFSGVACMPDGKRQRDLKLKLADAIELKFEGQILPFDGLCAMQYAELTARNRLLGKAMSMPDTQIAATCLHYGAALATRNTKDFLHCGIELIDPWQAPTGRRLHEDAAEYYVMSRKS</sequence>
<dbReference type="InterPro" id="IPR002716">
    <property type="entry name" value="PIN_dom"/>
</dbReference>
<keyword evidence="3 8" id="KW-0540">Nuclease</keyword>
<evidence type="ECO:0000256" key="6">
    <source>
        <dbReference type="ARBA" id="ARBA00022842"/>
    </source>
</evidence>
<dbReference type="Pfam" id="PF01850">
    <property type="entry name" value="PIN"/>
    <property type="match status" value="1"/>
</dbReference>
<evidence type="ECO:0000256" key="2">
    <source>
        <dbReference type="ARBA" id="ARBA00022649"/>
    </source>
</evidence>
<dbReference type="InterPro" id="IPR050556">
    <property type="entry name" value="Type_II_TA_system_RNase"/>
</dbReference>
<dbReference type="RefSeq" id="WP_126179533.1">
    <property type="nucleotide sequence ID" value="NZ_BRPU01000008.1"/>
</dbReference>
<comment type="function">
    <text evidence="8">Toxic component of a toxin-antitoxin (TA) system. An RNase.</text>
</comment>
<dbReference type="InterPro" id="IPR022907">
    <property type="entry name" value="VapC_family"/>
</dbReference>
<evidence type="ECO:0000256" key="4">
    <source>
        <dbReference type="ARBA" id="ARBA00022723"/>
    </source>
</evidence>
<evidence type="ECO:0000256" key="1">
    <source>
        <dbReference type="ARBA" id="ARBA00001946"/>
    </source>
</evidence>
<dbReference type="InterPro" id="IPR029060">
    <property type="entry name" value="PIN-like_dom_sf"/>
</dbReference>
<comment type="cofactor">
    <cofactor evidence="1 8">
        <name>Mg(2+)</name>
        <dbReference type="ChEBI" id="CHEBI:18420"/>
    </cofactor>
</comment>
<evidence type="ECO:0000256" key="3">
    <source>
        <dbReference type="ARBA" id="ARBA00022722"/>
    </source>
</evidence>
<evidence type="ECO:0000256" key="7">
    <source>
        <dbReference type="ARBA" id="ARBA00038093"/>
    </source>
</evidence>
<feature type="domain" description="PIN" evidence="9">
    <location>
        <begin position="2"/>
        <end position="124"/>
    </location>
</feature>
<keyword evidence="5 8" id="KW-0378">Hydrolase</keyword>
<evidence type="ECO:0000256" key="8">
    <source>
        <dbReference type="HAMAP-Rule" id="MF_00265"/>
    </source>
</evidence>
<dbReference type="PANTHER" id="PTHR33653:SF1">
    <property type="entry name" value="RIBONUCLEASE VAPC2"/>
    <property type="match status" value="1"/>
</dbReference>
<accession>A0A1C3HK42</accession>
<dbReference type="CDD" id="cd18731">
    <property type="entry name" value="PIN_NgFitB-like"/>
    <property type="match status" value="1"/>
</dbReference>
<dbReference type="GO" id="GO:0000287">
    <property type="term" value="F:magnesium ion binding"/>
    <property type="evidence" value="ECO:0007669"/>
    <property type="project" value="UniProtKB-UniRule"/>
</dbReference>
<comment type="similarity">
    <text evidence="7 8">Belongs to the PINc/VapC protein family.</text>
</comment>
<gene>
    <name evidence="10" type="primary">fitB</name>
    <name evidence="8" type="synonym">vapC</name>
    <name evidence="10" type="ORF">PWN146_04155</name>
</gene>
<dbReference type="PANTHER" id="PTHR33653">
    <property type="entry name" value="RIBONUCLEASE VAPC2"/>
    <property type="match status" value="1"/>
</dbReference>
<dbReference type="SUPFAM" id="SSF88723">
    <property type="entry name" value="PIN domain-like"/>
    <property type="match status" value="1"/>
</dbReference>
<evidence type="ECO:0000259" key="9">
    <source>
        <dbReference type="Pfam" id="PF01850"/>
    </source>
</evidence>
<keyword evidence="8" id="KW-0800">Toxin</keyword>
<feature type="binding site" evidence="8">
    <location>
        <position position="5"/>
    </location>
    <ligand>
        <name>Mg(2+)</name>
        <dbReference type="ChEBI" id="CHEBI:18420"/>
    </ligand>
</feature>
<dbReference type="HAMAP" id="MF_00265">
    <property type="entry name" value="VapC_Nob1"/>
    <property type="match status" value="1"/>
</dbReference>
<dbReference type="AlphaFoldDB" id="A0A1C3HK42"/>
<organism evidence="10">
    <name type="scientific">Serratia marcescens</name>
    <dbReference type="NCBI Taxonomy" id="615"/>
    <lineage>
        <taxon>Bacteria</taxon>
        <taxon>Pseudomonadati</taxon>
        <taxon>Pseudomonadota</taxon>
        <taxon>Gammaproteobacteria</taxon>
        <taxon>Enterobacterales</taxon>
        <taxon>Yersiniaceae</taxon>
        <taxon>Serratia</taxon>
    </lineage>
</organism>
<dbReference type="EC" id="3.1.-.-" evidence="8"/>
<dbReference type="EMBL" id="LT575490">
    <property type="protein sequence ID" value="SAY45426.1"/>
    <property type="molecule type" value="Genomic_DNA"/>
</dbReference>
<dbReference type="GO" id="GO:0016787">
    <property type="term" value="F:hydrolase activity"/>
    <property type="evidence" value="ECO:0007669"/>
    <property type="project" value="UniProtKB-KW"/>
</dbReference>
<evidence type="ECO:0000256" key="5">
    <source>
        <dbReference type="ARBA" id="ARBA00022801"/>
    </source>
</evidence>
<feature type="binding site" evidence="8">
    <location>
        <position position="104"/>
    </location>
    <ligand>
        <name>Mg(2+)</name>
        <dbReference type="ChEBI" id="CHEBI:18420"/>
    </ligand>
</feature>
<reference evidence="10" key="1">
    <citation type="submission" date="2016-05" db="EMBL/GenBank/DDBJ databases">
        <authorList>
            <person name="Cock P.J.A."/>
            <person name="Cock P.J.A."/>
        </authorList>
    </citation>
    <scope>NUCLEOTIDE SEQUENCE</scope>
    <source>
        <strain evidence="10">PWN146_assembly</strain>
    </source>
</reference>
<name>A0A1C3HK42_SERMA</name>
<protein>
    <recommendedName>
        <fullName evidence="8">Ribonuclease VapC</fullName>
        <shortName evidence="8">RNase VapC</shortName>
        <ecNumber evidence="8">3.1.-.-</ecNumber>
    </recommendedName>
    <alternativeName>
        <fullName evidence="8">Toxin VapC</fullName>
    </alternativeName>
</protein>
<proteinExistence type="inferred from homology"/>
<dbReference type="GO" id="GO:0090729">
    <property type="term" value="F:toxin activity"/>
    <property type="evidence" value="ECO:0007669"/>
    <property type="project" value="UniProtKB-KW"/>
</dbReference>
<dbReference type="Gene3D" id="3.40.50.1010">
    <property type="entry name" value="5'-nuclease"/>
    <property type="match status" value="1"/>
</dbReference>
<dbReference type="GO" id="GO:0004540">
    <property type="term" value="F:RNA nuclease activity"/>
    <property type="evidence" value="ECO:0007669"/>
    <property type="project" value="InterPro"/>
</dbReference>
<keyword evidence="4 8" id="KW-0479">Metal-binding</keyword>